<reference evidence="1 2" key="1">
    <citation type="submission" date="2014-08" db="EMBL/GenBank/DDBJ databases">
        <title>Complete genome of a marine bacteria Jeotgalibacillus malaysiensis.</title>
        <authorList>
            <person name="Yaakop A.S."/>
            <person name="Chan K.-G."/>
            <person name="Goh K.M."/>
        </authorList>
    </citation>
    <scope>NUCLEOTIDE SEQUENCE [LARGE SCALE GENOMIC DNA]</scope>
    <source>
        <strain evidence="1 2">D5</strain>
    </source>
</reference>
<evidence type="ECO:0000313" key="2">
    <source>
        <dbReference type="Proteomes" id="UP000031449"/>
    </source>
</evidence>
<dbReference type="KEGG" id="jeo:JMA_31020"/>
<evidence type="ECO:0000313" key="1">
    <source>
        <dbReference type="EMBL" id="AJD92419.1"/>
    </source>
</evidence>
<dbReference type="STRING" id="1508404.JMA_31020"/>
<sequence>MSKFRQIARDWAWVREGVWWRKNEKVIRKSVEMIDKSPEVT</sequence>
<dbReference type="Proteomes" id="UP000031449">
    <property type="component" value="Chromosome"/>
</dbReference>
<dbReference type="BioCyc" id="JESP1508404:G14D9-12383-MONOMER"/>
<accession>A0A0B5AWP4</accession>
<gene>
    <name evidence="1" type="ORF">JMA_31020</name>
</gene>
<dbReference type="HOGENOM" id="CLU_3271341_0_0_9"/>
<name>A0A0B5AWP4_9BACL</name>
<keyword evidence="2" id="KW-1185">Reference proteome</keyword>
<organism evidence="1 2">
    <name type="scientific">Jeotgalibacillus malaysiensis</name>
    <dbReference type="NCBI Taxonomy" id="1508404"/>
    <lineage>
        <taxon>Bacteria</taxon>
        <taxon>Bacillati</taxon>
        <taxon>Bacillota</taxon>
        <taxon>Bacilli</taxon>
        <taxon>Bacillales</taxon>
        <taxon>Caryophanaceae</taxon>
        <taxon>Jeotgalibacillus</taxon>
    </lineage>
</organism>
<protein>
    <submittedName>
        <fullName evidence="1">Uncharacterized protein</fullName>
    </submittedName>
</protein>
<proteinExistence type="predicted"/>
<dbReference type="EMBL" id="CP009416">
    <property type="protein sequence ID" value="AJD92419.1"/>
    <property type="molecule type" value="Genomic_DNA"/>
</dbReference>
<dbReference type="AlphaFoldDB" id="A0A0B5AWP4"/>